<feature type="coiled-coil region" evidence="1">
    <location>
        <begin position="211"/>
        <end position="322"/>
    </location>
</feature>
<gene>
    <name evidence="2" type="ORF">SI7747_09012065</name>
</gene>
<dbReference type="EMBL" id="CACRZD030000009">
    <property type="protein sequence ID" value="CAA6665676.1"/>
    <property type="molecule type" value="Genomic_DNA"/>
</dbReference>
<dbReference type="Proteomes" id="UP001189122">
    <property type="component" value="Unassembled WGS sequence"/>
</dbReference>
<dbReference type="PANTHER" id="PTHR47357:SF1">
    <property type="entry name" value="SPINDLE POLE BODY COMPONENT 110"/>
    <property type="match status" value="1"/>
</dbReference>
<accession>A0A7I8J612</accession>
<evidence type="ECO:0000313" key="3">
    <source>
        <dbReference type="Proteomes" id="UP001189122"/>
    </source>
</evidence>
<evidence type="ECO:0000256" key="1">
    <source>
        <dbReference type="SAM" id="Coils"/>
    </source>
</evidence>
<reference evidence="2 3" key="1">
    <citation type="submission" date="2019-12" db="EMBL/GenBank/DDBJ databases">
        <authorList>
            <person name="Scholz U."/>
            <person name="Mascher M."/>
            <person name="Fiebig A."/>
        </authorList>
    </citation>
    <scope>NUCLEOTIDE SEQUENCE</scope>
</reference>
<name>A0A7I8J612_SPIIN</name>
<protein>
    <submittedName>
        <fullName evidence="2">Uncharacterized protein</fullName>
    </submittedName>
</protein>
<keyword evidence="3" id="KW-1185">Reference proteome</keyword>
<dbReference type="AlphaFoldDB" id="A0A7I8J612"/>
<dbReference type="PANTHER" id="PTHR47357">
    <property type="entry name" value="COP1-INTERACTIVE PROTEIN 1"/>
    <property type="match status" value="1"/>
</dbReference>
<feature type="coiled-coil region" evidence="1">
    <location>
        <begin position="72"/>
        <end position="106"/>
    </location>
</feature>
<keyword evidence="1" id="KW-0175">Coiled coil</keyword>
<dbReference type="GO" id="GO:0005856">
    <property type="term" value="C:cytoskeleton"/>
    <property type="evidence" value="ECO:0007669"/>
    <property type="project" value="TreeGrafter"/>
</dbReference>
<evidence type="ECO:0000313" key="2">
    <source>
        <dbReference type="EMBL" id="CAA2626362.1"/>
    </source>
</evidence>
<dbReference type="EMBL" id="LR743596">
    <property type="protein sequence ID" value="CAA2626362.1"/>
    <property type="molecule type" value="Genomic_DNA"/>
</dbReference>
<organism evidence="2">
    <name type="scientific">Spirodela intermedia</name>
    <name type="common">Intermediate duckweed</name>
    <dbReference type="NCBI Taxonomy" id="51605"/>
    <lineage>
        <taxon>Eukaryota</taxon>
        <taxon>Viridiplantae</taxon>
        <taxon>Streptophyta</taxon>
        <taxon>Embryophyta</taxon>
        <taxon>Tracheophyta</taxon>
        <taxon>Spermatophyta</taxon>
        <taxon>Magnoliopsida</taxon>
        <taxon>Liliopsida</taxon>
        <taxon>Araceae</taxon>
        <taxon>Lemnoideae</taxon>
        <taxon>Spirodela</taxon>
    </lineage>
</organism>
<proteinExistence type="predicted"/>
<dbReference type="GO" id="GO:0005200">
    <property type="term" value="F:structural constituent of cytoskeleton"/>
    <property type="evidence" value="ECO:0007669"/>
    <property type="project" value="TreeGrafter"/>
</dbReference>
<sequence length="421" mass="47651">MRLQAIICQKVLKQVLEAVVLPVDDLNRKLISKNEQKGSLGSENATLLDKIELADKIARDLRAESDLYLKIANERSAENAKLVAENENLEAEKEAATKQMVDLVKRCLTFEEDANTLKSEMQGITLKMETRPIGDERASFSLEHDEAVNKLKKIQENADIVSKELEISNIEKTELQAAATCEVSDLRKIIRALREDKSAASIENSVLLSRTLAFENEMHELKADKERLESDNSVLKEKIDDPAHKLESVEEAKNMLESEKASALTKLGESESSLKRIIDEAEQLRKEIRVFHKDQLDSQVKLSDLEKQFQDKEADFLSLEQKLEEAIQPAIAVDTAFIQINELKEPVKTMTNEATEKQSLAEKLESELTGKVLTQEMMLQEQKVCLDELSANYNDLEVSQGRIGVVQEQKLQLNRLEENFC</sequence>